<dbReference type="InterPro" id="IPR001509">
    <property type="entry name" value="Epimerase_deHydtase"/>
</dbReference>
<feature type="domain" description="NAD-dependent epimerase/dehydratase" evidence="1">
    <location>
        <begin position="4"/>
        <end position="205"/>
    </location>
</feature>
<dbReference type="Pfam" id="PF01370">
    <property type="entry name" value="Epimerase"/>
    <property type="match status" value="1"/>
</dbReference>
<dbReference type="PANTHER" id="PTHR43238:SF1">
    <property type="entry name" value="GDP-L-FUCOSE SYNTHASE"/>
    <property type="match status" value="1"/>
</dbReference>
<dbReference type="Gene3D" id="3.40.50.720">
    <property type="entry name" value="NAD(P)-binding Rossmann-like Domain"/>
    <property type="match status" value="1"/>
</dbReference>
<feature type="non-terminal residue" evidence="2">
    <location>
        <position position="206"/>
    </location>
</feature>
<sequence length="206" mass="23239">MERILVTGGTGFLGSHLISSFNNSDDYQVFSCSRREGVDLRNYKELESFVRKTTPDIVIHCAAHVGGIAYDEMYPVAIFEDNLTIGLNTVKAVAENNIHCLINMMPNCTYPAQFDEYKEEAWWDGEMHPSVVVYGLPRKMMEVACFAYLKKYDFKVAHIVFPNLYGPGDHFDPIRSHALGALIAKIVNAKRNNEKSVEIWGTGKPI</sequence>
<dbReference type="PANTHER" id="PTHR43238">
    <property type="entry name" value="GDP-L-FUCOSE SYNTHASE"/>
    <property type="match status" value="1"/>
</dbReference>
<evidence type="ECO:0000313" key="2">
    <source>
        <dbReference type="EMBL" id="SVC50819.1"/>
    </source>
</evidence>
<protein>
    <recommendedName>
        <fullName evidence="1">NAD-dependent epimerase/dehydratase domain-containing protein</fullName>
    </recommendedName>
</protein>
<accession>A0A382MPS7</accession>
<reference evidence="2" key="1">
    <citation type="submission" date="2018-05" db="EMBL/GenBank/DDBJ databases">
        <authorList>
            <person name="Lanie J.A."/>
            <person name="Ng W.-L."/>
            <person name="Kazmierczak K.M."/>
            <person name="Andrzejewski T.M."/>
            <person name="Davidsen T.M."/>
            <person name="Wayne K.J."/>
            <person name="Tettelin H."/>
            <person name="Glass J.I."/>
            <person name="Rusch D."/>
            <person name="Podicherti R."/>
            <person name="Tsui H.-C.T."/>
            <person name="Winkler M.E."/>
        </authorList>
    </citation>
    <scope>NUCLEOTIDE SEQUENCE</scope>
</reference>
<dbReference type="GO" id="GO:0050577">
    <property type="term" value="F:GDP-L-fucose synthase activity"/>
    <property type="evidence" value="ECO:0007669"/>
    <property type="project" value="TreeGrafter"/>
</dbReference>
<evidence type="ECO:0000259" key="1">
    <source>
        <dbReference type="Pfam" id="PF01370"/>
    </source>
</evidence>
<organism evidence="2">
    <name type="scientific">marine metagenome</name>
    <dbReference type="NCBI Taxonomy" id="408172"/>
    <lineage>
        <taxon>unclassified sequences</taxon>
        <taxon>metagenomes</taxon>
        <taxon>ecological metagenomes</taxon>
    </lineage>
</organism>
<dbReference type="SUPFAM" id="SSF51735">
    <property type="entry name" value="NAD(P)-binding Rossmann-fold domains"/>
    <property type="match status" value="1"/>
</dbReference>
<dbReference type="Gene3D" id="3.90.25.10">
    <property type="entry name" value="UDP-galactose 4-epimerase, domain 1"/>
    <property type="match status" value="1"/>
</dbReference>
<proteinExistence type="predicted"/>
<dbReference type="InterPro" id="IPR036291">
    <property type="entry name" value="NAD(P)-bd_dom_sf"/>
</dbReference>
<dbReference type="EMBL" id="UINC01095049">
    <property type="protein sequence ID" value="SVC50819.1"/>
    <property type="molecule type" value="Genomic_DNA"/>
</dbReference>
<name>A0A382MPS7_9ZZZZ</name>
<gene>
    <name evidence="2" type="ORF">METZ01_LOCUS303673</name>
</gene>
<dbReference type="AlphaFoldDB" id="A0A382MPS7"/>